<gene>
    <name evidence="1" type="ORF">AFUS01_LOCUS46332</name>
</gene>
<reference evidence="1" key="1">
    <citation type="submission" date="2021-06" db="EMBL/GenBank/DDBJ databases">
        <authorList>
            <person name="Hodson N. C."/>
            <person name="Mongue J. A."/>
            <person name="Jaron S. K."/>
        </authorList>
    </citation>
    <scope>NUCLEOTIDE SEQUENCE</scope>
</reference>
<keyword evidence="2" id="KW-1185">Reference proteome</keyword>
<protein>
    <submittedName>
        <fullName evidence="1">Uncharacterized protein</fullName>
    </submittedName>
</protein>
<dbReference type="Proteomes" id="UP000708208">
    <property type="component" value="Unassembled WGS sequence"/>
</dbReference>
<organism evidence="1 2">
    <name type="scientific">Allacma fusca</name>
    <dbReference type="NCBI Taxonomy" id="39272"/>
    <lineage>
        <taxon>Eukaryota</taxon>
        <taxon>Metazoa</taxon>
        <taxon>Ecdysozoa</taxon>
        <taxon>Arthropoda</taxon>
        <taxon>Hexapoda</taxon>
        <taxon>Collembola</taxon>
        <taxon>Symphypleona</taxon>
        <taxon>Sminthuridae</taxon>
        <taxon>Allacma</taxon>
    </lineage>
</organism>
<dbReference type="AlphaFoldDB" id="A0A8J2LKB7"/>
<evidence type="ECO:0000313" key="1">
    <source>
        <dbReference type="EMBL" id="CAG7837183.1"/>
    </source>
</evidence>
<name>A0A8J2LKB7_9HEXA</name>
<sequence length="114" mass="12369">MRGGKARFYLEMDKNALLVPAVVCVSVTRELLVSKQLSLCLGSEAVANAVERSSMITHNFQLPLVKNETSRGVAKNSTRVNSHKICFPLSTPTSAYKSMGFGNSHRENVANGSI</sequence>
<evidence type="ECO:0000313" key="2">
    <source>
        <dbReference type="Proteomes" id="UP000708208"/>
    </source>
</evidence>
<comment type="caution">
    <text evidence="1">The sequence shown here is derived from an EMBL/GenBank/DDBJ whole genome shotgun (WGS) entry which is preliminary data.</text>
</comment>
<accession>A0A8J2LKB7</accession>
<dbReference type="EMBL" id="CAJVCH010571314">
    <property type="protein sequence ID" value="CAG7837183.1"/>
    <property type="molecule type" value="Genomic_DNA"/>
</dbReference>
<proteinExistence type="predicted"/>